<protein>
    <recommendedName>
        <fullName evidence="4">DUF5709 domain-containing protein</fullName>
    </recommendedName>
</protein>
<feature type="compositionally biased region" description="Basic and acidic residues" evidence="1">
    <location>
        <begin position="35"/>
        <end position="48"/>
    </location>
</feature>
<evidence type="ECO:0000256" key="1">
    <source>
        <dbReference type="SAM" id="MobiDB-lite"/>
    </source>
</evidence>
<organism evidence="2 3">
    <name type="scientific">Nocardia goodfellowii</name>
    <dbReference type="NCBI Taxonomy" id="882446"/>
    <lineage>
        <taxon>Bacteria</taxon>
        <taxon>Bacillati</taxon>
        <taxon>Actinomycetota</taxon>
        <taxon>Actinomycetes</taxon>
        <taxon>Mycobacteriales</taxon>
        <taxon>Nocardiaceae</taxon>
        <taxon>Nocardia</taxon>
    </lineage>
</organism>
<keyword evidence="3" id="KW-1185">Reference proteome</keyword>
<evidence type="ECO:0000313" key="2">
    <source>
        <dbReference type="EMBL" id="MBP2188825.1"/>
    </source>
</evidence>
<accession>A0ABS4QCF5</accession>
<reference evidence="2 3" key="1">
    <citation type="submission" date="2021-03" db="EMBL/GenBank/DDBJ databases">
        <title>Sequencing the genomes of 1000 actinobacteria strains.</title>
        <authorList>
            <person name="Klenk H.-P."/>
        </authorList>
    </citation>
    <scope>NUCLEOTIDE SEQUENCE [LARGE SCALE GENOMIC DNA]</scope>
    <source>
        <strain evidence="2 3">DSM 45516</strain>
    </source>
</reference>
<feature type="compositionally biased region" description="Acidic residues" evidence="1">
    <location>
        <begin position="65"/>
        <end position="77"/>
    </location>
</feature>
<dbReference type="EMBL" id="JAGGMR010000001">
    <property type="protein sequence ID" value="MBP2188825.1"/>
    <property type="molecule type" value="Genomic_DNA"/>
</dbReference>
<evidence type="ECO:0000313" key="3">
    <source>
        <dbReference type="Proteomes" id="UP001519325"/>
    </source>
</evidence>
<proteinExistence type="predicted"/>
<feature type="compositionally biased region" description="Basic and acidic residues" evidence="1">
    <location>
        <begin position="1"/>
        <end position="11"/>
    </location>
</feature>
<sequence length="88" mass="9637">MIDRSTTRTFDEVPEADLAEQSVPAYPDPGTESESFDREVADRVDRDAFTANEADVVEQSISVPLDDEDRDDPDAGVDDGGPAYTEEI</sequence>
<name>A0ABS4QCF5_9NOCA</name>
<comment type="caution">
    <text evidence="2">The sequence shown here is derived from an EMBL/GenBank/DDBJ whole genome shotgun (WGS) entry which is preliminary data.</text>
</comment>
<dbReference type="RefSeq" id="WP_245365872.1">
    <property type="nucleotide sequence ID" value="NZ_JAGGMR010000001.1"/>
</dbReference>
<evidence type="ECO:0008006" key="4">
    <source>
        <dbReference type="Google" id="ProtNLM"/>
    </source>
</evidence>
<feature type="region of interest" description="Disordered" evidence="1">
    <location>
        <begin position="1"/>
        <end position="88"/>
    </location>
</feature>
<dbReference type="Proteomes" id="UP001519325">
    <property type="component" value="Unassembled WGS sequence"/>
</dbReference>
<gene>
    <name evidence="2" type="ORF">BJ987_001726</name>
</gene>